<accession>A0A3A9VWE1</accession>
<dbReference type="EMBL" id="RBDX01000035">
    <property type="protein sequence ID" value="RKN04493.1"/>
    <property type="molecule type" value="Genomic_DNA"/>
</dbReference>
<comment type="caution">
    <text evidence="1">The sequence shown here is derived from an EMBL/GenBank/DDBJ whole genome shotgun (WGS) entry which is preliminary data.</text>
</comment>
<reference evidence="3 4" key="1">
    <citation type="submission" date="2018-09" db="EMBL/GenBank/DDBJ databases">
        <title>Streptomyces sp. nov. DS1-2, an endophytic actinomycete isolated from roots of Dendrobium scabrilingue.</title>
        <authorList>
            <person name="Kuncharoen N."/>
            <person name="Kudo T."/>
            <person name="Ohkuma M."/>
            <person name="Yuki M."/>
            <person name="Tanasupawat S."/>
        </authorList>
    </citation>
    <scope>NUCLEOTIDE SEQUENCE [LARGE SCALE GENOMIC DNA]</scope>
    <source>
        <strain evidence="1 4">AZ1-7</strain>
        <strain evidence="2 3">DS1-2</strain>
    </source>
</reference>
<dbReference type="AlphaFoldDB" id="A0A3A9VWE1"/>
<dbReference type="EMBL" id="RBDY01000033">
    <property type="protein sequence ID" value="RKN15471.1"/>
    <property type="molecule type" value="Genomic_DNA"/>
</dbReference>
<proteinExistence type="predicted"/>
<evidence type="ECO:0000313" key="2">
    <source>
        <dbReference type="EMBL" id="RKN15471.1"/>
    </source>
</evidence>
<protein>
    <submittedName>
        <fullName evidence="1">Methyltransferase</fullName>
    </submittedName>
</protein>
<evidence type="ECO:0000313" key="4">
    <source>
        <dbReference type="Proteomes" id="UP000275024"/>
    </source>
</evidence>
<dbReference type="SUPFAM" id="SSF53335">
    <property type="entry name" value="S-adenosyl-L-methionine-dependent methyltransferases"/>
    <property type="match status" value="1"/>
</dbReference>
<evidence type="ECO:0000313" key="3">
    <source>
        <dbReference type="Proteomes" id="UP000268652"/>
    </source>
</evidence>
<dbReference type="GO" id="GO:0008168">
    <property type="term" value="F:methyltransferase activity"/>
    <property type="evidence" value="ECO:0007669"/>
    <property type="project" value="UniProtKB-KW"/>
</dbReference>
<keyword evidence="1" id="KW-0808">Transferase</keyword>
<dbReference type="Gene3D" id="3.40.50.150">
    <property type="entry name" value="Vaccinia Virus protein VP39"/>
    <property type="match status" value="1"/>
</dbReference>
<dbReference type="Proteomes" id="UP000275024">
    <property type="component" value="Unassembled WGS sequence"/>
</dbReference>
<keyword evidence="1" id="KW-0489">Methyltransferase</keyword>
<dbReference type="RefSeq" id="WP_120699925.1">
    <property type="nucleotide sequence ID" value="NZ_RBDX01000035.1"/>
</dbReference>
<evidence type="ECO:0000313" key="1">
    <source>
        <dbReference type="EMBL" id="RKN04493.1"/>
    </source>
</evidence>
<gene>
    <name evidence="2" type="ORF">D7318_27450</name>
    <name evidence="1" type="ORF">D7319_28045</name>
</gene>
<dbReference type="InterPro" id="IPR029063">
    <property type="entry name" value="SAM-dependent_MTases_sf"/>
</dbReference>
<keyword evidence="3" id="KW-1185">Reference proteome</keyword>
<organism evidence="1 4">
    <name type="scientific">Streptomyces radicis</name>
    <dbReference type="NCBI Taxonomy" id="1750517"/>
    <lineage>
        <taxon>Bacteria</taxon>
        <taxon>Bacillati</taxon>
        <taxon>Actinomycetota</taxon>
        <taxon>Actinomycetes</taxon>
        <taxon>Kitasatosporales</taxon>
        <taxon>Streptomycetaceae</taxon>
        <taxon>Streptomyces</taxon>
    </lineage>
</organism>
<dbReference type="Proteomes" id="UP000268652">
    <property type="component" value="Unassembled WGS sequence"/>
</dbReference>
<dbReference type="GO" id="GO:0032259">
    <property type="term" value="P:methylation"/>
    <property type="evidence" value="ECO:0007669"/>
    <property type="project" value="UniProtKB-KW"/>
</dbReference>
<sequence>MERKTTGPDLLEQLPPPLPTPRIIALNRPRADQGLPRHYAWNGWTFDVPPGVFMPGGTSRMIHQRLLDGDIEVRGRRYAAMGVGLGVEAVVAGLRGARAIHAVDVHEESVATAARHYARLVGERPGTAFVPVVADVFDGFPDGVLVDVVTFNPPAVSQPVSDDPDIVRNVCVGTPVLAAFFGQLAERKLLAPGGEVFVVVSNTADLRGIVGHALRHGFRAEVHHRHDWHDGVLTYILRFGIPGSETAGSARGGAA</sequence>
<name>A0A3A9VWE1_9ACTN</name>
<dbReference type="OrthoDB" id="3423629at2"/>